<evidence type="ECO:0000313" key="6">
    <source>
        <dbReference type="EMBL" id="MBA2113967.1"/>
    </source>
</evidence>
<organism evidence="6 7">
    <name type="scientific">Bremerella alba</name>
    <dbReference type="NCBI Taxonomy" id="980252"/>
    <lineage>
        <taxon>Bacteria</taxon>
        <taxon>Pseudomonadati</taxon>
        <taxon>Planctomycetota</taxon>
        <taxon>Planctomycetia</taxon>
        <taxon>Pirellulales</taxon>
        <taxon>Pirellulaceae</taxon>
        <taxon>Bremerella</taxon>
    </lineage>
</organism>
<sequence>MLVLSRRVGEKIEIGNGITVTVLRVTGKTVRIGIEAPECVSIRRTELNQDQRWPTPAAIASSDSLTPSDSEIFNSSDTSQGI</sequence>
<dbReference type="Proteomes" id="UP000551616">
    <property type="component" value="Unassembled WGS sequence"/>
</dbReference>
<evidence type="ECO:0000256" key="4">
    <source>
        <dbReference type="HAMAP-Rule" id="MF_00167"/>
    </source>
</evidence>
<dbReference type="PANTHER" id="PTHR34984:SF1">
    <property type="entry name" value="CARBON STORAGE REGULATOR"/>
    <property type="match status" value="1"/>
</dbReference>
<evidence type="ECO:0000256" key="2">
    <source>
        <dbReference type="ARBA" id="ARBA00022845"/>
    </source>
</evidence>
<comment type="subcellular location">
    <subcellularLocation>
        <location evidence="4">Cytoplasm</location>
    </subcellularLocation>
</comment>
<dbReference type="EMBL" id="JABRWO010000002">
    <property type="protein sequence ID" value="MBA2113967.1"/>
    <property type="molecule type" value="Genomic_DNA"/>
</dbReference>
<reference evidence="6 7" key="1">
    <citation type="submission" date="2020-05" db="EMBL/GenBank/DDBJ databases">
        <title>Bremerella alba sp. nov., a novel planctomycete isolated from the surface of the macroalga Fucus spiralis.</title>
        <authorList>
            <person name="Godinho O."/>
            <person name="Botelho R."/>
            <person name="Albuquerque L."/>
            <person name="Wiegand S."/>
            <person name="Da Costa M.S."/>
            <person name="Lobo-Da-Cunha A."/>
            <person name="Jogler C."/>
            <person name="Lage O.M."/>
        </authorList>
    </citation>
    <scope>NUCLEOTIDE SEQUENCE [LARGE SCALE GENOMIC DNA]</scope>
    <source>
        <strain evidence="6 7">FF15</strain>
    </source>
</reference>
<dbReference type="GO" id="GO:0006402">
    <property type="term" value="P:mRNA catabolic process"/>
    <property type="evidence" value="ECO:0007669"/>
    <property type="project" value="InterPro"/>
</dbReference>
<dbReference type="Gene3D" id="2.60.40.4380">
    <property type="entry name" value="Translational regulator CsrA"/>
    <property type="match status" value="1"/>
</dbReference>
<accession>A0A7V8V2Z2</accession>
<dbReference type="GO" id="GO:0048027">
    <property type="term" value="F:mRNA 5'-UTR binding"/>
    <property type="evidence" value="ECO:0007669"/>
    <property type="project" value="UniProtKB-UniRule"/>
</dbReference>
<dbReference type="GO" id="GO:0044781">
    <property type="term" value="P:bacterial-type flagellum organization"/>
    <property type="evidence" value="ECO:0007669"/>
    <property type="project" value="UniProtKB-KW"/>
</dbReference>
<keyword evidence="7" id="KW-1185">Reference proteome</keyword>
<keyword evidence="4" id="KW-0678">Repressor</keyword>
<dbReference type="GO" id="GO:0005829">
    <property type="term" value="C:cytosol"/>
    <property type="evidence" value="ECO:0007669"/>
    <property type="project" value="TreeGrafter"/>
</dbReference>
<dbReference type="HAMAP" id="MF_00167">
    <property type="entry name" value="CsrA"/>
    <property type="match status" value="1"/>
</dbReference>
<comment type="caution">
    <text evidence="6">The sequence shown here is derived from an EMBL/GenBank/DDBJ whole genome shotgun (WGS) entry which is preliminary data.</text>
</comment>
<evidence type="ECO:0000313" key="7">
    <source>
        <dbReference type="Proteomes" id="UP000551616"/>
    </source>
</evidence>
<dbReference type="GO" id="GO:0006109">
    <property type="term" value="P:regulation of carbohydrate metabolic process"/>
    <property type="evidence" value="ECO:0007669"/>
    <property type="project" value="InterPro"/>
</dbReference>
<dbReference type="AlphaFoldDB" id="A0A7V8V2Z2"/>
<dbReference type="PANTHER" id="PTHR34984">
    <property type="entry name" value="CARBON STORAGE REGULATOR"/>
    <property type="match status" value="1"/>
</dbReference>
<comment type="function">
    <text evidence="4">A translational regulator that binds mRNA to regulate translation initiation and/or mRNA stability. Usually binds in the 5'-UTR at or near the Shine-Dalgarno sequence preventing ribosome-binding, thus repressing translation. Its main target seems to be the major flagellin gene, while its function is anatagonized by FliW.</text>
</comment>
<keyword evidence="4" id="KW-1005">Bacterial flagellum biogenesis</keyword>
<protein>
    <recommendedName>
        <fullName evidence="4">Translational regulator CsrA</fullName>
    </recommendedName>
</protein>
<dbReference type="Pfam" id="PF02599">
    <property type="entry name" value="CsrA"/>
    <property type="match status" value="1"/>
</dbReference>
<evidence type="ECO:0000256" key="1">
    <source>
        <dbReference type="ARBA" id="ARBA00022490"/>
    </source>
</evidence>
<dbReference type="GO" id="GO:0045947">
    <property type="term" value="P:negative regulation of translational initiation"/>
    <property type="evidence" value="ECO:0007669"/>
    <property type="project" value="UniProtKB-UniRule"/>
</dbReference>
<keyword evidence="2 4" id="KW-0810">Translation regulation</keyword>
<proteinExistence type="inferred from homology"/>
<dbReference type="InterPro" id="IPR036107">
    <property type="entry name" value="CsrA_sf"/>
</dbReference>
<comment type="subunit">
    <text evidence="4">Homodimer; the beta-strands of each monomer intercalate to form a hydrophobic core, while the alpha-helices form wings that extend away from the core.</text>
</comment>
<dbReference type="GO" id="GO:1902208">
    <property type="term" value="P:regulation of bacterial-type flagellum assembly"/>
    <property type="evidence" value="ECO:0007669"/>
    <property type="project" value="UniProtKB-UniRule"/>
</dbReference>
<gene>
    <name evidence="6" type="primary">csrA_1</name>
    <name evidence="4" type="synonym">csrA</name>
    <name evidence="6" type="ORF">HOV93_11200</name>
</gene>
<feature type="compositionally biased region" description="Polar residues" evidence="5">
    <location>
        <begin position="61"/>
        <end position="82"/>
    </location>
</feature>
<evidence type="ECO:0000256" key="3">
    <source>
        <dbReference type="ARBA" id="ARBA00022884"/>
    </source>
</evidence>
<keyword evidence="3 4" id="KW-0694">RNA-binding</keyword>
<dbReference type="InterPro" id="IPR003751">
    <property type="entry name" value="CsrA"/>
</dbReference>
<dbReference type="SUPFAM" id="SSF117130">
    <property type="entry name" value="CsrA-like"/>
    <property type="match status" value="1"/>
</dbReference>
<name>A0A7V8V2Z2_9BACT</name>
<feature type="region of interest" description="Disordered" evidence="5">
    <location>
        <begin position="53"/>
        <end position="82"/>
    </location>
</feature>
<comment type="similarity">
    <text evidence="4">Belongs to the CsrA/RsmA family.</text>
</comment>
<evidence type="ECO:0000256" key="5">
    <source>
        <dbReference type="SAM" id="MobiDB-lite"/>
    </source>
</evidence>
<keyword evidence="1 4" id="KW-0963">Cytoplasm</keyword>